<evidence type="ECO:0000313" key="3">
    <source>
        <dbReference type="Proteomes" id="UP001519343"/>
    </source>
</evidence>
<evidence type="ECO:0000313" key="2">
    <source>
        <dbReference type="EMBL" id="MBP1931445.1"/>
    </source>
</evidence>
<keyword evidence="1" id="KW-0808">Transferase</keyword>
<dbReference type="RefSeq" id="WP_209809506.1">
    <property type="nucleotide sequence ID" value="NZ_JAGGKT010000002.1"/>
</dbReference>
<dbReference type="Proteomes" id="UP001519343">
    <property type="component" value="Unassembled WGS sequence"/>
</dbReference>
<dbReference type="SUPFAM" id="SSF89796">
    <property type="entry name" value="CoA-transferase family III (CaiB/BaiF)"/>
    <property type="match status" value="1"/>
</dbReference>
<keyword evidence="3" id="KW-1185">Reference proteome</keyword>
<name>A0ABS4GMD8_9BACL</name>
<dbReference type="InterPro" id="IPR003673">
    <property type="entry name" value="CoA-Trfase_fam_III"/>
</dbReference>
<sequence length="399" mass="44468">MEISETSKRDGPLSHIRVLDFSQTLAGPFASTILSDLGAEIIKVEKPGFGDQTRHFAPFQEGESHYFLSINRNKKSIAIDVKSEAGKQVIFDLIKKCDVLLENFRPGVMDKLGFGSEVIEELNPGMIQCSISAFGKTGPYGERAGYDIMVQAMSGVMSLTGEPDSPMRCGLPIGDLVGGLYGAISILGAIVEKQKTGKGLRADISLLDNLVSLLGYYAGKYYITGKSDQPIGSHHPFIVPYGTYQAKDGFMVLAVYTEDFWKKFTLAVDKPEWLIDPRFANNQQRVKNRDLLIDLVQQILIEKEISYWTRVFEEQDIPHSPILNVEQILGHPQIMARELVKKVEHPAYGSFQVIDSPIKYTNMDRGNPTPPPVLGEHTEDVLKDLLGYSQDRIEKITNK</sequence>
<gene>
    <name evidence="2" type="ORF">J2Z37_001442</name>
</gene>
<dbReference type="InterPro" id="IPR044855">
    <property type="entry name" value="CoA-Trfase_III_dom3_sf"/>
</dbReference>
<proteinExistence type="predicted"/>
<dbReference type="Gene3D" id="3.30.1540.10">
    <property type="entry name" value="formyl-coa transferase, domain 3"/>
    <property type="match status" value="1"/>
</dbReference>
<dbReference type="PANTHER" id="PTHR48207:SF3">
    <property type="entry name" value="SUCCINATE--HYDROXYMETHYLGLUTARATE COA-TRANSFERASE"/>
    <property type="match status" value="1"/>
</dbReference>
<dbReference type="InterPro" id="IPR050483">
    <property type="entry name" value="CoA-transferase_III_domain"/>
</dbReference>
<comment type="caution">
    <text evidence="2">The sequence shown here is derived from an EMBL/GenBank/DDBJ whole genome shotgun (WGS) entry which is preliminary data.</text>
</comment>
<dbReference type="Pfam" id="PF02515">
    <property type="entry name" value="CoA_transf_3"/>
    <property type="match status" value="1"/>
</dbReference>
<dbReference type="InterPro" id="IPR023606">
    <property type="entry name" value="CoA-Trfase_III_dom_1_sf"/>
</dbReference>
<dbReference type="EMBL" id="JAGGKT010000002">
    <property type="protein sequence ID" value="MBP1931445.1"/>
    <property type="molecule type" value="Genomic_DNA"/>
</dbReference>
<organism evidence="2 3">
    <name type="scientific">Ammoniphilus resinae</name>
    <dbReference type="NCBI Taxonomy" id="861532"/>
    <lineage>
        <taxon>Bacteria</taxon>
        <taxon>Bacillati</taxon>
        <taxon>Bacillota</taxon>
        <taxon>Bacilli</taxon>
        <taxon>Bacillales</taxon>
        <taxon>Paenibacillaceae</taxon>
        <taxon>Aneurinibacillus group</taxon>
        <taxon>Ammoniphilus</taxon>
    </lineage>
</organism>
<reference evidence="2 3" key="1">
    <citation type="submission" date="2021-03" db="EMBL/GenBank/DDBJ databases">
        <title>Genomic Encyclopedia of Type Strains, Phase IV (KMG-IV): sequencing the most valuable type-strain genomes for metagenomic binning, comparative biology and taxonomic classification.</title>
        <authorList>
            <person name="Goeker M."/>
        </authorList>
    </citation>
    <scope>NUCLEOTIDE SEQUENCE [LARGE SCALE GENOMIC DNA]</scope>
    <source>
        <strain evidence="2 3">DSM 24738</strain>
    </source>
</reference>
<dbReference type="Gene3D" id="3.40.50.10540">
    <property type="entry name" value="Crotonobetainyl-coa:carnitine coa-transferase, domain 1"/>
    <property type="match status" value="1"/>
</dbReference>
<accession>A0ABS4GMD8</accession>
<evidence type="ECO:0000256" key="1">
    <source>
        <dbReference type="ARBA" id="ARBA00022679"/>
    </source>
</evidence>
<dbReference type="PANTHER" id="PTHR48207">
    <property type="entry name" value="SUCCINATE--HYDROXYMETHYLGLUTARATE COA-TRANSFERASE"/>
    <property type="match status" value="1"/>
</dbReference>
<protein>
    <submittedName>
        <fullName evidence="2">Crotonobetainyl-CoA:carnitine CoA-transferase CaiB-like acyl-CoA transferase</fullName>
    </submittedName>
</protein>